<keyword evidence="3" id="KW-1185">Reference proteome</keyword>
<reference evidence="2" key="1">
    <citation type="submission" date="2021-06" db="EMBL/GenBank/DDBJ databases">
        <title>Genome Sequence of Mortierella hyaline Strain SCG-10, a Cold-Adapted, Nitrate-Reducing Fungus Isolated from Soil in Minnesota, USA.</title>
        <authorList>
            <person name="Aldossari N."/>
        </authorList>
    </citation>
    <scope>NUCLEOTIDE SEQUENCE</scope>
    <source>
        <strain evidence="2">SCG-10</strain>
    </source>
</reference>
<name>A0A9P7XRL8_9FUNG</name>
<evidence type="ECO:0000313" key="2">
    <source>
        <dbReference type="EMBL" id="KAG9064441.1"/>
    </source>
</evidence>
<feature type="region of interest" description="Disordered" evidence="1">
    <location>
        <begin position="146"/>
        <end position="177"/>
    </location>
</feature>
<gene>
    <name evidence="2" type="ORF">KI688_003631</name>
</gene>
<dbReference type="Proteomes" id="UP000707451">
    <property type="component" value="Unassembled WGS sequence"/>
</dbReference>
<evidence type="ECO:0008006" key="4">
    <source>
        <dbReference type="Google" id="ProtNLM"/>
    </source>
</evidence>
<protein>
    <recommendedName>
        <fullName evidence="4">F-box domain-containing protein</fullName>
    </recommendedName>
</protein>
<evidence type="ECO:0000313" key="3">
    <source>
        <dbReference type="Proteomes" id="UP000707451"/>
    </source>
</evidence>
<proteinExistence type="predicted"/>
<feature type="compositionally biased region" description="Polar residues" evidence="1">
    <location>
        <begin position="146"/>
        <end position="161"/>
    </location>
</feature>
<dbReference type="EMBL" id="JAHRHY010000014">
    <property type="protein sequence ID" value="KAG9064441.1"/>
    <property type="molecule type" value="Genomic_DNA"/>
</dbReference>
<comment type="caution">
    <text evidence="2">The sequence shown here is derived from an EMBL/GenBank/DDBJ whole genome shotgun (WGS) entry which is preliminary data.</text>
</comment>
<dbReference type="OrthoDB" id="2445710at2759"/>
<dbReference type="AlphaFoldDB" id="A0A9P7XRL8"/>
<evidence type="ECO:0000256" key="1">
    <source>
        <dbReference type="SAM" id="MobiDB-lite"/>
    </source>
</evidence>
<sequence>MSGNTPDNSLHKPFAAEQLPSVNPINSPSVNSLNSPLVSLPPNILKLVTFYLIDPLDLLRLSYTCHELLSLITPADWYSLATYTYTNWVQSCGGPNARDWKTMVLRDAALGVRLGATLPLPDVTSSMSSPISSALTTVSSHSTSAMSLPISGTSPTTTTDVIPSKPSPHPSPLPADSEWPQWTTGASPHLPSSLDEFNRRRPLRVKLSEAQFFKTDLETQDSPGAPWVRMGSPIYDIDRDSHTAIAASMITRPKSVLSQSNGSGPRPHDHGILFYNFPDLTNPIARCGSDVWEKDIKTGTQAQPWYHPFTRDMMQVAQVVEIKHYPEDTVGGMRVVVVIAFGQRARPWVNNATNSHILGVWLMLKAIEVRVPVAPMTRLSNWMMNHFRSSSGLEPKVARECFRINPDSVIKYESIDPHLGAITMYGRIVKLYSAFEPRPLPTATTEDGQPSTTMDMDTGRMVDCITIFSIQNSEMASAMILKKVLFCDDDASDLGRKTCSNKALSRGVSCMTLFPDHSGYGHYLVLINQHGRGMVWDWVHEKQITQLHMPIDKSKSTGDRRVNDEPANIGVVTGSALATAGNPAGDAIVDGAPSRRRRVYYWGVQVSAALEVSFPEDLNNVDNSNGTFRIVTMADGSDDEWESCWWNITIDELQQPMASLPAPPIIDGIKSGSKSNATNAPKPPLISSVKRFERKTYGVCIPEQQKTHSAENNKPIHFISYVIWNHYRISLSSQMGICMMDLEEPESHLVADGQWITFLKDREDLIDIAVFGHNLIVTLKTGHLVWSFYGQDRTPFVSKEGLGLRMHKGHSSESDSMNI</sequence>
<organism evidence="2 3">
    <name type="scientific">Linnemannia hyalina</name>
    <dbReference type="NCBI Taxonomy" id="64524"/>
    <lineage>
        <taxon>Eukaryota</taxon>
        <taxon>Fungi</taxon>
        <taxon>Fungi incertae sedis</taxon>
        <taxon>Mucoromycota</taxon>
        <taxon>Mortierellomycotina</taxon>
        <taxon>Mortierellomycetes</taxon>
        <taxon>Mortierellales</taxon>
        <taxon>Mortierellaceae</taxon>
        <taxon>Linnemannia</taxon>
    </lineage>
</organism>
<accession>A0A9P7XRL8</accession>